<dbReference type="EMBL" id="JAEEAQ010001645">
    <property type="protein sequence ID" value="MBI0320561.1"/>
    <property type="molecule type" value="Genomic_DNA"/>
</dbReference>
<name>A0ABS0RSX9_9ACTN</name>
<feature type="non-terminal residue" evidence="1">
    <location>
        <position position="1"/>
    </location>
</feature>
<accession>A0ABS0RSX9</accession>
<dbReference type="RefSeq" id="WP_198282816.1">
    <property type="nucleotide sequence ID" value="NZ_JAEEAQ010001645.1"/>
</dbReference>
<evidence type="ECO:0000313" key="1">
    <source>
        <dbReference type="EMBL" id="MBI0320561.1"/>
    </source>
</evidence>
<protein>
    <submittedName>
        <fullName evidence="1">Uncharacterized protein</fullName>
    </submittedName>
</protein>
<sequence length="117" mass="13260">PLMPIIGPGPDDPEYDNWDPAWRHQDTPFRRWLLEKLTEAGWSFAAEIATSSAPANRYNGLTDIDAGNLASLIGCSPDEVRAAHKADLADWRQEQQLRDHPDLAVLDVDLDRLWRRS</sequence>
<reference evidence="1 2" key="1">
    <citation type="submission" date="2020-12" db="EMBL/GenBank/DDBJ databases">
        <authorList>
            <person name="Kusuma A.B."/>
            <person name="Nouioui I."/>
            <person name="Goodfellow M."/>
        </authorList>
    </citation>
    <scope>NUCLEOTIDE SEQUENCE [LARGE SCALE GENOMIC DNA]</scope>
    <source>
        <strain evidence="1 2">DSM 41764</strain>
    </source>
</reference>
<organism evidence="1 2">
    <name type="scientific">Streptomyces javensis</name>
    <dbReference type="NCBI Taxonomy" id="114698"/>
    <lineage>
        <taxon>Bacteria</taxon>
        <taxon>Bacillati</taxon>
        <taxon>Actinomycetota</taxon>
        <taxon>Actinomycetes</taxon>
        <taxon>Kitasatosporales</taxon>
        <taxon>Streptomycetaceae</taxon>
        <taxon>Streptomyces</taxon>
        <taxon>Streptomyces violaceusniger group</taxon>
    </lineage>
</organism>
<keyword evidence="2" id="KW-1185">Reference proteome</keyword>
<proteinExistence type="predicted"/>
<comment type="caution">
    <text evidence="1">The sequence shown here is derived from an EMBL/GenBank/DDBJ whole genome shotgun (WGS) entry which is preliminary data.</text>
</comment>
<gene>
    <name evidence="1" type="ORF">JBF12_47985</name>
</gene>
<evidence type="ECO:0000313" key="2">
    <source>
        <dbReference type="Proteomes" id="UP000638849"/>
    </source>
</evidence>
<dbReference type="Proteomes" id="UP000638849">
    <property type="component" value="Unassembled WGS sequence"/>
</dbReference>